<dbReference type="Proteomes" id="UP001059663">
    <property type="component" value="Chromosome"/>
</dbReference>
<protein>
    <submittedName>
        <fullName evidence="1">Uncharacterized protein</fullName>
    </submittedName>
</protein>
<gene>
    <name evidence="1" type="ORF">LP422_11070</name>
</gene>
<accession>A0AC61U0M6</accession>
<reference evidence="1" key="1">
    <citation type="submission" date="2021-11" db="EMBL/GenBank/DDBJ databases">
        <title>Study of the species diversity of bacterial strains isolated from a unique natural object - Shulgan-Tash cave (Bashkiria).</title>
        <authorList>
            <person name="Sazanova A.L."/>
            <person name="Chirak E.R."/>
            <person name="Safronova V.I."/>
        </authorList>
    </citation>
    <scope>NUCLEOTIDE SEQUENCE</scope>
    <source>
        <strain evidence="1">P1</strain>
    </source>
</reference>
<dbReference type="EMBL" id="CP087977">
    <property type="protein sequence ID" value="UUZ43551.1"/>
    <property type="molecule type" value="Genomic_DNA"/>
</dbReference>
<evidence type="ECO:0000313" key="1">
    <source>
        <dbReference type="EMBL" id="UUZ43551.1"/>
    </source>
</evidence>
<name>A0AC61U0M6_9MICO</name>
<organism evidence="1 2">
    <name type="scientific">Janibacter limosus</name>
    <dbReference type="NCBI Taxonomy" id="53458"/>
    <lineage>
        <taxon>Bacteria</taxon>
        <taxon>Bacillati</taxon>
        <taxon>Actinomycetota</taxon>
        <taxon>Actinomycetes</taxon>
        <taxon>Micrococcales</taxon>
        <taxon>Intrasporangiaceae</taxon>
        <taxon>Janibacter</taxon>
    </lineage>
</organism>
<sequence>MCGATGDRSFVALTTGGVTFLTLRSIRWTWSRVSGGSVDDLEGFGHAGGGFGEAGDMGEEQCESEGQDEEDQRDEGRERAYRPERKSVVKHEEPSLR</sequence>
<proteinExistence type="predicted"/>
<evidence type="ECO:0000313" key="2">
    <source>
        <dbReference type="Proteomes" id="UP001059663"/>
    </source>
</evidence>